<dbReference type="Proteomes" id="UP000199597">
    <property type="component" value="Chromosome I"/>
</dbReference>
<sequence>MRTRFSTLSPFLAEPSASSRAATRLTGVLSRTRLAARPRLRTLTSLAVASLLIGLSACAPAGEEETRPTPKAAETQSGSPDPSGTAGEEPSQTPTPTETASVEDAGAAGVSEDEIDDHGSGKWDRPKEETGPNRDEGKTFKVALRVEDNLPIDVDEAGDFIIKTLQDERGWQDMDDVSIELVDEGQDTMISIASPDTVDEMCLPLRTLGRLSCRNGPNVILNAKRWVSATEEFDDIVQYRQYLINHEVGHALGHGHESCPGPGKTAPLMQQQTKGLQGCEPNGWPSKG</sequence>
<feature type="region of interest" description="Disordered" evidence="1">
    <location>
        <begin position="62"/>
        <end position="139"/>
    </location>
</feature>
<evidence type="ECO:0000313" key="3">
    <source>
        <dbReference type="EMBL" id="SDT07248.1"/>
    </source>
</evidence>
<name>A0A1H1XD57_9MICO</name>
<protein>
    <recommendedName>
        <fullName evidence="2">DUF3152 domain-containing protein</fullName>
    </recommendedName>
</protein>
<reference evidence="4" key="1">
    <citation type="submission" date="2016-10" db="EMBL/GenBank/DDBJ databases">
        <authorList>
            <person name="Varghese N."/>
            <person name="Submissions S."/>
        </authorList>
    </citation>
    <scope>NUCLEOTIDE SEQUENCE [LARGE SCALE GENOMIC DNA]</scope>
    <source>
        <strain evidence="4">DSM 23676</strain>
    </source>
</reference>
<feature type="domain" description="DUF3152" evidence="2">
    <location>
        <begin position="116"/>
        <end position="277"/>
    </location>
</feature>
<evidence type="ECO:0000313" key="4">
    <source>
        <dbReference type="Proteomes" id="UP000199597"/>
    </source>
</evidence>
<accession>A0A1H1XD57</accession>
<dbReference type="InterPro" id="IPR022603">
    <property type="entry name" value="DUF3152"/>
</dbReference>
<dbReference type="SUPFAM" id="SSF55486">
    <property type="entry name" value="Metalloproteases ('zincins'), catalytic domain"/>
    <property type="match status" value="1"/>
</dbReference>
<dbReference type="Pfam" id="PF11350">
    <property type="entry name" value="DUF3152"/>
    <property type="match status" value="1"/>
</dbReference>
<keyword evidence="4" id="KW-1185">Reference proteome</keyword>
<proteinExistence type="predicted"/>
<feature type="region of interest" description="Disordered" evidence="1">
    <location>
        <begin position="255"/>
        <end position="288"/>
    </location>
</feature>
<evidence type="ECO:0000256" key="1">
    <source>
        <dbReference type="SAM" id="MobiDB-lite"/>
    </source>
</evidence>
<dbReference type="EMBL" id="LT629766">
    <property type="protein sequence ID" value="SDT07248.1"/>
    <property type="molecule type" value="Genomic_DNA"/>
</dbReference>
<feature type="compositionally biased region" description="Low complexity" evidence="1">
    <location>
        <begin position="88"/>
        <end position="99"/>
    </location>
</feature>
<organism evidence="3 4">
    <name type="scientific">Brevibacterium siliguriense</name>
    <dbReference type="NCBI Taxonomy" id="1136497"/>
    <lineage>
        <taxon>Bacteria</taxon>
        <taxon>Bacillati</taxon>
        <taxon>Actinomycetota</taxon>
        <taxon>Actinomycetes</taxon>
        <taxon>Micrococcales</taxon>
        <taxon>Brevibacteriaceae</taxon>
        <taxon>Brevibacterium</taxon>
    </lineage>
</organism>
<dbReference type="STRING" id="1136497.SAMN04489752_3280"/>
<gene>
    <name evidence="3" type="ORF">SAMN04489752_3280</name>
</gene>
<dbReference type="AlphaFoldDB" id="A0A1H1XD57"/>
<evidence type="ECO:0000259" key="2">
    <source>
        <dbReference type="Pfam" id="PF11350"/>
    </source>
</evidence>
<feature type="compositionally biased region" description="Basic and acidic residues" evidence="1">
    <location>
        <begin position="117"/>
        <end position="139"/>
    </location>
</feature>